<dbReference type="EMBL" id="JAERSG010000001">
    <property type="protein sequence ID" value="MBL0746003.1"/>
    <property type="molecule type" value="Genomic_DNA"/>
</dbReference>
<feature type="domain" description="Electron transfer flavoprotein alpha/beta-subunit N-terminal" evidence="8">
    <location>
        <begin position="26"/>
        <end position="218"/>
    </location>
</feature>
<dbReference type="SUPFAM" id="SSF52402">
    <property type="entry name" value="Adenine nucleotide alpha hydrolases-like"/>
    <property type="match status" value="1"/>
</dbReference>
<name>A0ABS1L378_9ACTN</name>
<dbReference type="PIRSF" id="PIRSF000090">
    <property type="entry name" value="Beta-ETF"/>
    <property type="match status" value="1"/>
</dbReference>
<accession>A0ABS1L378</accession>
<evidence type="ECO:0000256" key="6">
    <source>
        <dbReference type="ARBA" id="ARBA00025649"/>
    </source>
</evidence>
<keyword evidence="4" id="KW-0813">Transport</keyword>
<comment type="similarity">
    <text evidence="2">Belongs to the ETF beta-subunit/FixA family.</text>
</comment>
<protein>
    <submittedName>
        <fullName evidence="9">Electron transfer flavoprotein subunit beta/FixA family protein</fullName>
    </submittedName>
</protein>
<dbReference type="Proteomes" id="UP000636918">
    <property type="component" value="Unassembled WGS sequence"/>
</dbReference>
<keyword evidence="10" id="KW-1185">Reference proteome</keyword>
<evidence type="ECO:0000256" key="5">
    <source>
        <dbReference type="ARBA" id="ARBA00022982"/>
    </source>
</evidence>
<evidence type="ECO:0000256" key="1">
    <source>
        <dbReference type="ARBA" id="ARBA00001974"/>
    </source>
</evidence>
<evidence type="ECO:0000259" key="8">
    <source>
        <dbReference type="SMART" id="SM00893"/>
    </source>
</evidence>
<comment type="cofactor">
    <cofactor evidence="1">
        <name>FAD</name>
        <dbReference type="ChEBI" id="CHEBI:57692"/>
    </cofactor>
</comment>
<evidence type="ECO:0000313" key="9">
    <source>
        <dbReference type="EMBL" id="MBL0746003.1"/>
    </source>
</evidence>
<organism evidence="9 10">
    <name type="scientific">Nocardioides baculatus</name>
    <dbReference type="NCBI Taxonomy" id="2801337"/>
    <lineage>
        <taxon>Bacteria</taxon>
        <taxon>Bacillati</taxon>
        <taxon>Actinomycetota</taxon>
        <taxon>Actinomycetes</taxon>
        <taxon>Propionibacteriales</taxon>
        <taxon>Nocardioidaceae</taxon>
        <taxon>Nocardioides</taxon>
    </lineage>
</organism>
<keyword evidence="5" id="KW-0249">Electron transport</keyword>
<comment type="subunit">
    <text evidence="3">Heterodimer of an alpha and a beta subunit.</text>
</comment>
<reference evidence="9 10" key="1">
    <citation type="submission" date="2021-01" db="EMBL/GenBank/DDBJ databases">
        <title>Genome seq and assembly of Nocardiodes sp. G10.</title>
        <authorList>
            <person name="Chhetri G."/>
        </authorList>
    </citation>
    <scope>NUCLEOTIDE SEQUENCE [LARGE SCALE GENOMIC DNA]</scope>
    <source>
        <strain evidence="9 10">G10</strain>
    </source>
</reference>
<evidence type="ECO:0000256" key="7">
    <source>
        <dbReference type="SAM" id="MobiDB-lite"/>
    </source>
</evidence>
<evidence type="ECO:0000256" key="4">
    <source>
        <dbReference type="ARBA" id="ARBA00022448"/>
    </source>
</evidence>
<proteinExistence type="inferred from homology"/>
<sequence>MSVNPLVCVKRVVDSSGEVVLTEDAQGVDGRYAGFTMSAHEECAVELAVRVAGASDGAATVMTLGDADAVEQLRAALAVGCAAATHVVADSQGYGPADVAREIAAVVRDHEAAGTPHELVLLGNDAADSGDFQVGIRLAYELGWPVVNGVSTVSVADGEVTASGAGPDGHETYRLPLPAVVTILEGGVEPRYPTVPGRMKAKKAPVEEREPSATPAGPSRLRLVLPPPTPSSVEILGEGASAAPAVVDLFEQLGVLAR</sequence>
<dbReference type="Pfam" id="PF01012">
    <property type="entry name" value="ETF"/>
    <property type="match status" value="1"/>
</dbReference>
<dbReference type="Gene3D" id="3.40.50.620">
    <property type="entry name" value="HUPs"/>
    <property type="match status" value="1"/>
</dbReference>
<dbReference type="PANTHER" id="PTHR21294">
    <property type="entry name" value="ELECTRON TRANSFER FLAVOPROTEIN BETA-SUBUNIT"/>
    <property type="match status" value="1"/>
</dbReference>
<comment type="function">
    <text evidence="6">The electron transfer flavoprotein serves as a specific electron acceptor for other dehydrogenases. It transfers the electrons to the main respiratory chain via ETF-ubiquinone oxidoreductase (ETF dehydrogenase).</text>
</comment>
<evidence type="ECO:0000256" key="3">
    <source>
        <dbReference type="ARBA" id="ARBA00011355"/>
    </source>
</evidence>
<dbReference type="RefSeq" id="WP_201932041.1">
    <property type="nucleotide sequence ID" value="NZ_JAERSG010000001.1"/>
</dbReference>
<gene>
    <name evidence="9" type="ORF">JI751_00125</name>
</gene>
<evidence type="ECO:0000313" key="10">
    <source>
        <dbReference type="Proteomes" id="UP000636918"/>
    </source>
</evidence>
<dbReference type="SMART" id="SM00893">
    <property type="entry name" value="ETF"/>
    <property type="match status" value="1"/>
</dbReference>
<dbReference type="InterPro" id="IPR014730">
    <property type="entry name" value="ETF_a/b_N"/>
</dbReference>
<dbReference type="InterPro" id="IPR014729">
    <property type="entry name" value="Rossmann-like_a/b/a_fold"/>
</dbReference>
<evidence type="ECO:0000256" key="2">
    <source>
        <dbReference type="ARBA" id="ARBA00007557"/>
    </source>
</evidence>
<comment type="caution">
    <text evidence="9">The sequence shown here is derived from an EMBL/GenBank/DDBJ whole genome shotgun (WGS) entry which is preliminary data.</text>
</comment>
<dbReference type="PANTHER" id="PTHR21294:SF8">
    <property type="entry name" value="ELECTRON TRANSFER FLAVOPROTEIN SUBUNIT BETA"/>
    <property type="match status" value="1"/>
</dbReference>
<dbReference type="InterPro" id="IPR012255">
    <property type="entry name" value="ETF_b"/>
</dbReference>
<feature type="region of interest" description="Disordered" evidence="7">
    <location>
        <begin position="194"/>
        <end position="224"/>
    </location>
</feature>